<gene>
    <name evidence="1" type="ORF">A3D03_04645</name>
</gene>
<dbReference type="Proteomes" id="UP000177092">
    <property type="component" value="Unassembled WGS sequence"/>
</dbReference>
<dbReference type="EMBL" id="MFJN01000007">
    <property type="protein sequence ID" value="OGG22211.1"/>
    <property type="molecule type" value="Genomic_DNA"/>
</dbReference>
<comment type="caution">
    <text evidence="1">The sequence shown here is derived from an EMBL/GenBank/DDBJ whole genome shotgun (WGS) entry which is preliminary data.</text>
</comment>
<organism evidence="1 2">
    <name type="scientific">Candidatus Gottesmanbacteria bacterium RIFCSPHIGHO2_02_FULL_40_13</name>
    <dbReference type="NCBI Taxonomy" id="1798384"/>
    <lineage>
        <taxon>Bacteria</taxon>
        <taxon>Candidatus Gottesmaniibacteriota</taxon>
    </lineage>
</organism>
<sequence>MDNETTKSPFSALRSGATDRGVQDLARLMHEPDADPYRLVLNLYNFEQERPDLLSGLTSARLEELRLIKMKLDRHIEDDLKKRGIVLDYPPHPEDGEDVSHRDHLDSLWRVLERVPKAVIAAGLKEAVIVLPYGKRPLPHAREGFSEEYSGACITVKGENVIGDAGNSLSGERGFSINALPIDLTQGAEIILQRGRRNQQSCDNSPTQPEPTIFDPIPLVEKKEDGLFHVDVGRIVFDASFDEGIFVPLPLIIDPLQVLPTPVSGNKFFDLVSKIRQQQRLVD</sequence>
<proteinExistence type="predicted"/>
<protein>
    <submittedName>
        <fullName evidence="1">Uncharacterized protein</fullName>
    </submittedName>
</protein>
<reference evidence="1 2" key="1">
    <citation type="journal article" date="2016" name="Nat. Commun.">
        <title>Thousands of microbial genomes shed light on interconnected biogeochemical processes in an aquifer system.</title>
        <authorList>
            <person name="Anantharaman K."/>
            <person name="Brown C.T."/>
            <person name="Hug L.A."/>
            <person name="Sharon I."/>
            <person name="Castelle C.J."/>
            <person name="Probst A.J."/>
            <person name="Thomas B.C."/>
            <person name="Singh A."/>
            <person name="Wilkins M.J."/>
            <person name="Karaoz U."/>
            <person name="Brodie E.L."/>
            <person name="Williams K.H."/>
            <person name="Hubbard S.S."/>
            <person name="Banfield J.F."/>
        </authorList>
    </citation>
    <scope>NUCLEOTIDE SEQUENCE [LARGE SCALE GENOMIC DNA]</scope>
</reference>
<evidence type="ECO:0000313" key="2">
    <source>
        <dbReference type="Proteomes" id="UP000177092"/>
    </source>
</evidence>
<dbReference type="STRING" id="1798384.A3D03_04645"/>
<name>A0A1F6ABW0_9BACT</name>
<accession>A0A1F6ABW0</accession>
<evidence type="ECO:0000313" key="1">
    <source>
        <dbReference type="EMBL" id="OGG22211.1"/>
    </source>
</evidence>
<dbReference type="AlphaFoldDB" id="A0A1F6ABW0"/>